<evidence type="ECO:0000313" key="9">
    <source>
        <dbReference type="EMBL" id="SVB56342.1"/>
    </source>
</evidence>
<evidence type="ECO:0000256" key="2">
    <source>
        <dbReference type="ARBA" id="ARBA00010838"/>
    </source>
</evidence>
<evidence type="ECO:0000256" key="1">
    <source>
        <dbReference type="ARBA" id="ARBA00000448"/>
    </source>
</evidence>
<dbReference type="GO" id="GO:0030245">
    <property type="term" value="P:cellulose catabolic process"/>
    <property type="evidence" value="ECO:0007669"/>
    <property type="project" value="UniProtKB-KW"/>
</dbReference>
<accession>A0A382F135</accession>
<keyword evidence="4" id="KW-0378">Hydrolase</keyword>
<dbReference type="EC" id="3.2.1.21" evidence="3"/>
<dbReference type="Pfam" id="PF00232">
    <property type="entry name" value="Glyco_hydro_1"/>
    <property type="match status" value="1"/>
</dbReference>
<dbReference type="Gene3D" id="3.20.20.80">
    <property type="entry name" value="Glycosidases"/>
    <property type="match status" value="1"/>
</dbReference>
<dbReference type="GO" id="GO:0008422">
    <property type="term" value="F:beta-glucosidase activity"/>
    <property type="evidence" value="ECO:0007669"/>
    <property type="project" value="UniProtKB-EC"/>
</dbReference>
<comment type="catalytic activity">
    <reaction evidence="1">
        <text>Hydrolysis of terminal, non-reducing beta-D-glucosyl residues with release of beta-D-glucose.</text>
        <dbReference type="EC" id="3.2.1.21"/>
    </reaction>
</comment>
<name>A0A382F135_9ZZZZ</name>
<evidence type="ECO:0000256" key="8">
    <source>
        <dbReference type="ARBA" id="ARBA00023326"/>
    </source>
</evidence>
<organism evidence="9">
    <name type="scientific">marine metagenome</name>
    <dbReference type="NCBI Taxonomy" id="408172"/>
    <lineage>
        <taxon>unclassified sequences</taxon>
        <taxon>metagenomes</taxon>
        <taxon>ecological metagenomes</taxon>
    </lineage>
</organism>
<dbReference type="SUPFAM" id="SSF51445">
    <property type="entry name" value="(Trans)glycosidases"/>
    <property type="match status" value="1"/>
</dbReference>
<protein>
    <recommendedName>
        <fullName evidence="3">beta-glucosidase</fullName>
        <ecNumber evidence="3">3.2.1.21</ecNumber>
    </recommendedName>
</protein>
<keyword evidence="8" id="KW-0624">Polysaccharide degradation</keyword>
<dbReference type="GO" id="GO:0005829">
    <property type="term" value="C:cytosol"/>
    <property type="evidence" value="ECO:0007669"/>
    <property type="project" value="TreeGrafter"/>
</dbReference>
<dbReference type="AlphaFoldDB" id="A0A382F135"/>
<dbReference type="InterPro" id="IPR017853">
    <property type="entry name" value="GH"/>
</dbReference>
<dbReference type="EMBL" id="UINC01047271">
    <property type="protein sequence ID" value="SVB56342.1"/>
    <property type="molecule type" value="Genomic_DNA"/>
</dbReference>
<evidence type="ECO:0000256" key="7">
    <source>
        <dbReference type="ARBA" id="ARBA00023295"/>
    </source>
</evidence>
<dbReference type="InterPro" id="IPR033132">
    <property type="entry name" value="GH_1_N_CS"/>
</dbReference>
<dbReference type="PANTHER" id="PTHR10353:SF36">
    <property type="entry name" value="LP05116P"/>
    <property type="match status" value="1"/>
</dbReference>
<keyword evidence="7" id="KW-0326">Glycosidase</keyword>
<dbReference type="PROSITE" id="PS00653">
    <property type="entry name" value="GLYCOSYL_HYDROL_F1_2"/>
    <property type="match status" value="1"/>
</dbReference>
<comment type="similarity">
    <text evidence="2">Belongs to the glycosyl hydrolase 1 family.</text>
</comment>
<dbReference type="NCBIfam" id="TIGR03356">
    <property type="entry name" value="BGL"/>
    <property type="match status" value="1"/>
</dbReference>
<dbReference type="InterPro" id="IPR017736">
    <property type="entry name" value="Glyco_hydro_1_beta-glucosidase"/>
</dbReference>
<evidence type="ECO:0000256" key="5">
    <source>
        <dbReference type="ARBA" id="ARBA00023001"/>
    </source>
</evidence>
<keyword evidence="5" id="KW-0136">Cellulose degradation</keyword>
<keyword evidence="6" id="KW-0119">Carbohydrate metabolism</keyword>
<sequence>MNMINKFPENFVWGVSTSSYQIEGAVNTDGRGKTIWDTFCEVPGNIVDQTNGAVACDHYHRYPEDIRLMVELGAKAYRFSTAWSRVQPEGFGGVNQGGIDFYNRLLDSLLEHNIEPWLCLNHWDLPQGLENLGGWRNRETSFRFAEYAEIMARHLGDRIPYFITHNEPNVVALLGHGWGWHAPGIQSAEAVMAATHHLNLAHGLAVSAIRKTVPNVNIGTVITMQPVVDWDIDPIGSTRLDALFNRAFTDSALLGTYPELLFDELTPFVEEGDMELIHQSLDFFGLNHYTTMRARSTPENALGVEILAPPVETPQTIKGWEINPAMLYQQLLEFKDRYGNPPVYITESGCASPDKLNVEGLVSDPDRVAYFRDYLHAASLAIEDGVNLKGYFAWSLLDNFEWAEGYTQRFGIIYVDFTTQKRIPKDSFYFLKNIFHNNHI</sequence>
<dbReference type="PANTHER" id="PTHR10353">
    <property type="entry name" value="GLYCOSYL HYDROLASE"/>
    <property type="match status" value="1"/>
</dbReference>
<evidence type="ECO:0000256" key="6">
    <source>
        <dbReference type="ARBA" id="ARBA00023277"/>
    </source>
</evidence>
<dbReference type="PRINTS" id="PR00131">
    <property type="entry name" value="GLHYDRLASE1"/>
</dbReference>
<reference evidence="9" key="1">
    <citation type="submission" date="2018-05" db="EMBL/GenBank/DDBJ databases">
        <authorList>
            <person name="Lanie J.A."/>
            <person name="Ng W.-L."/>
            <person name="Kazmierczak K.M."/>
            <person name="Andrzejewski T.M."/>
            <person name="Davidsen T.M."/>
            <person name="Wayne K.J."/>
            <person name="Tettelin H."/>
            <person name="Glass J.I."/>
            <person name="Rusch D."/>
            <person name="Podicherti R."/>
            <person name="Tsui H.-C.T."/>
            <person name="Winkler M.E."/>
        </authorList>
    </citation>
    <scope>NUCLEOTIDE SEQUENCE</scope>
</reference>
<proteinExistence type="inferred from homology"/>
<gene>
    <name evidence="9" type="ORF">METZ01_LOCUS209196</name>
</gene>
<evidence type="ECO:0000256" key="3">
    <source>
        <dbReference type="ARBA" id="ARBA00012744"/>
    </source>
</evidence>
<evidence type="ECO:0000256" key="4">
    <source>
        <dbReference type="ARBA" id="ARBA00022801"/>
    </source>
</evidence>
<dbReference type="FunFam" id="3.20.20.80:FF:000004">
    <property type="entry name" value="Beta-glucosidase 6-phospho-beta-glucosidase"/>
    <property type="match status" value="1"/>
</dbReference>
<dbReference type="InterPro" id="IPR001360">
    <property type="entry name" value="Glyco_hydro_1"/>
</dbReference>